<keyword evidence="1" id="KW-0732">Signal</keyword>
<evidence type="ECO:0000313" key="5">
    <source>
        <dbReference type="Proteomes" id="UP000477070"/>
    </source>
</evidence>
<dbReference type="EMBL" id="JRMP02000012">
    <property type="protein sequence ID" value="TLD93710.1"/>
    <property type="molecule type" value="Genomic_DNA"/>
</dbReference>
<dbReference type="OrthoDB" id="5329653at2"/>
<organism evidence="3 4">
    <name type="scientific">Helicobacter saguini</name>
    <dbReference type="NCBI Taxonomy" id="1548018"/>
    <lineage>
        <taxon>Bacteria</taxon>
        <taxon>Pseudomonadati</taxon>
        <taxon>Campylobacterota</taxon>
        <taxon>Epsilonproteobacteria</taxon>
        <taxon>Campylobacterales</taxon>
        <taxon>Helicobacteraceae</taxon>
        <taxon>Helicobacter</taxon>
    </lineage>
</organism>
<reference evidence="3" key="3">
    <citation type="submission" date="2018-04" db="EMBL/GenBank/DDBJ databases">
        <authorList>
            <person name="Sheh A."/>
            <person name="Shen Z."/>
            <person name="Mannion A.J."/>
            <person name="Fox J.G."/>
        </authorList>
    </citation>
    <scope>NUCLEOTIDE SEQUENCE</scope>
    <source>
        <strain evidence="3">MIT 97-6194</strain>
    </source>
</reference>
<evidence type="ECO:0000256" key="1">
    <source>
        <dbReference type="SAM" id="SignalP"/>
    </source>
</evidence>
<feature type="chain" id="PRO_5007385077" description="Outer membrane protein beta-barrel domain-containing protein" evidence="1">
    <location>
        <begin position="21"/>
        <end position="244"/>
    </location>
</feature>
<protein>
    <recommendedName>
        <fullName evidence="6">Outer membrane protein beta-barrel domain-containing protein</fullName>
    </recommendedName>
</protein>
<keyword evidence="4" id="KW-1185">Reference proteome</keyword>
<evidence type="ECO:0000313" key="3">
    <source>
        <dbReference type="EMBL" id="TLD93710.1"/>
    </source>
</evidence>
<comment type="caution">
    <text evidence="3">The sequence shown here is derived from an EMBL/GenBank/DDBJ whole genome shotgun (WGS) entry which is preliminary data.</text>
</comment>
<dbReference type="AlphaFoldDB" id="A0A099BAS1"/>
<evidence type="ECO:0008006" key="6">
    <source>
        <dbReference type="Google" id="ProtNLM"/>
    </source>
</evidence>
<reference evidence="2 5" key="4">
    <citation type="submission" date="2019-12" db="EMBL/GenBank/DDBJ databases">
        <title>Multi-Generational Helicobacter saguini Isolates.</title>
        <authorList>
            <person name="Mannion A."/>
            <person name="Shen Z."/>
            <person name="Fox J.G."/>
        </authorList>
    </citation>
    <scope>NUCLEOTIDE SEQUENCE [LARGE SCALE GENOMIC DNA]</scope>
    <source>
        <strain evidence="2">16-048</strain>
        <strain evidence="5">16-048 (F4)</strain>
    </source>
</reference>
<feature type="signal peptide" evidence="1">
    <location>
        <begin position="1"/>
        <end position="20"/>
    </location>
</feature>
<evidence type="ECO:0000313" key="4">
    <source>
        <dbReference type="Proteomes" id="UP000029714"/>
    </source>
</evidence>
<reference evidence="3 4" key="1">
    <citation type="journal article" date="2014" name="Genome Announc.">
        <title>Draft genome sequences of eight enterohepatic helicobacter species isolated from both laboratory and wild rodents.</title>
        <authorList>
            <person name="Sheh A."/>
            <person name="Shen Z."/>
            <person name="Fox J.G."/>
        </authorList>
    </citation>
    <scope>NUCLEOTIDE SEQUENCE [LARGE SCALE GENOMIC DNA]</scope>
    <source>
        <strain evidence="3 4">MIT 97-6194</strain>
    </source>
</reference>
<evidence type="ECO:0000313" key="2">
    <source>
        <dbReference type="EMBL" id="MWV70166.1"/>
    </source>
</evidence>
<gene>
    <name evidence="2" type="ORF">DCO61_09190</name>
    <name evidence="3" type="ORF">LS64_007915</name>
</gene>
<reference evidence="3 4" key="2">
    <citation type="journal article" date="2016" name="Infect. Immun.">
        <title>Helicobacter saguini, a Novel Helicobacter Isolated from Cotton-Top Tamarins with Ulcerative Colitis, Has Proinflammatory Properties and Induces Typhlocolitis and Dysplasia in Gnotobiotic IL-10-/- Mice.</title>
        <authorList>
            <person name="Shen Z."/>
            <person name="Mannion A."/>
            <person name="Whary M.T."/>
            <person name="Muthupalani S."/>
            <person name="Sheh A."/>
            <person name="Feng Y."/>
            <person name="Gong G."/>
            <person name="Vandamme P."/>
            <person name="Holcombe H.R."/>
            <person name="Paster B.J."/>
            <person name="Fox J.G."/>
        </authorList>
    </citation>
    <scope>NUCLEOTIDE SEQUENCE [LARGE SCALE GENOMIC DNA]</scope>
    <source>
        <strain evidence="3 4">MIT 97-6194</strain>
    </source>
</reference>
<name>A0A099BAS1_9HELI</name>
<accession>A0A099BAS1</accession>
<dbReference type="Proteomes" id="UP000029714">
    <property type="component" value="Unassembled WGS sequence"/>
</dbReference>
<proteinExistence type="predicted"/>
<dbReference type="EMBL" id="QBIU01000002">
    <property type="protein sequence ID" value="MWV70166.1"/>
    <property type="molecule type" value="Genomic_DNA"/>
</dbReference>
<dbReference type="STRING" id="1548018.LS64_02825"/>
<sequence>MKKFGLSIVLASALSMGANAACISNNTCYIGEAGVGGFYSGFGGNNDASANAYGGYFKIAYDGVYRNRFLWGNEVAVGGGMLNVSGAALSGIAQSSGYFNYEILIKLGLNVSSVRAPLFVKVQVGLDNIENKGSLNRDLFYTGLELDGRVPLSSRVGLDYNLRYGWIFAGGYNFGNSANSFLTGYNHRIQASLGFDVKMTENTAFYLRAVGRYYGLQNSTAVNNVSYPVANGYSAGLELGFKGI</sequence>
<dbReference type="Proteomes" id="UP000477070">
    <property type="component" value="Unassembled WGS sequence"/>
</dbReference>
<dbReference type="RefSeq" id="WP_034570321.1">
    <property type="nucleotide sequence ID" value="NZ_JRMP02000012.1"/>
</dbReference>